<organism evidence="2 3">
    <name type="scientific">Dethiosulfovibrio salsuginis</name>
    <dbReference type="NCBI Taxonomy" id="561720"/>
    <lineage>
        <taxon>Bacteria</taxon>
        <taxon>Thermotogati</taxon>
        <taxon>Synergistota</taxon>
        <taxon>Synergistia</taxon>
        <taxon>Synergistales</taxon>
        <taxon>Dethiosulfovibrionaceae</taxon>
        <taxon>Dethiosulfovibrio</taxon>
    </lineage>
</organism>
<dbReference type="Pfam" id="PF18813">
    <property type="entry name" value="PBECR4"/>
    <property type="match status" value="1"/>
</dbReference>
<protein>
    <recommendedName>
        <fullName evidence="1">Phage-Barnase-EndoU-ColicinE5/D-RelE like nuclease 4 domain-containing protein</fullName>
    </recommendedName>
</protein>
<keyword evidence="3" id="KW-1185">Reference proteome</keyword>
<dbReference type="Proteomes" id="UP000193355">
    <property type="component" value="Unassembled WGS sequence"/>
</dbReference>
<accession>A0A1X7K1B1</accession>
<dbReference type="AlphaFoldDB" id="A0A1X7K1B1"/>
<dbReference type="EMBL" id="FXBB01000019">
    <property type="protein sequence ID" value="SMG34298.1"/>
    <property type="molecule type" value="Genomic_DNA"/>
</dbReference>
<reference evidence="3" key="1">
    <citation type="submission" date="2017-04" db="EMBL/GenBank/DDBJ databases">
        <authorList>
            <person name="Varghese N."/>
            <person name="Submissions S."/>
        </authorList>
    </citation>
    <scope>NUCLEOTIDE SEQUENCE [LARGE SCALE GENOMIC DNA]</scope>
    <source>
        <strain evidence="3">USBA 82</strain>
    </source>
</reference>
<feature type="domain" description="Phage-Barnase-EndoU-ColicinE5/D-RelE like nuclease 4" evidence="1">
    <location>
        <begin position="44"/>
        <end position="203"/>
    </location>
</feature>
<name>A0A1X7K1B1_9BACT</name>
<dbReference type="RefSeq" id="WP_143340872.1">
    <property type="nucleotide sequence ID" value="NZ_FXBB01000019.1"/>
</dbReference>
<dbReference type="OrthoDB" id="2053316at2"/>
<gene>
    <name evidence="2" type="ORF">SAMN06275492_11958</name>
</gene>
<dbReference type="InterPro" id="IPR041420">
    <property type="entry name" value="PBECR4"/>
</dbReference>
<sequence>MRLADSDNNQPLKLEGVEDILPLHPFSWRVILRMMRKDKILSMIFSMAQDYSLYFENKNMLFVYSDSNGLQNIESLFLGHHFRHLTGIKTTLRPNDFYKRALAKRLSENDLGQVESVVELKLEAFLLLKNALEKGCSISIGRKNQGIGYRIYSDLLVGTTKACLGFVEDSGSDFYVPNTLLKADIRKEAQKSFPVLLVCIKNKKEPFYRVSFCREGFDRSCLPDEILSRVEAS</sequence>
<evidence type="ECO:0000259" key="1">
    <source>
        <dbReference type="Pfam" id="PF18813"/>
    </source>
</evidence>
<evidence type="ECO:0000313" key="3">
    <source>
        <dbReference type="Proteomes" id="UP000193355"/>
    </source>
</evidence>
<proteinExistence type="predicted"/>
<evidence type="ECO:0000313" key="2">
    <source>
        <dbReference type="EMBL" id="SMG34298.1"/>
    </source>
</evidence>